<dbReference type="Proteomes" id="UP000271087">
    <property type="component" value="Unassembled WGS sequence"/>
</dbReference>
<comment type="pathway">
    <text evidence="3">Protein modification; protein ubiquitination.</text>
</comment>
<dbReference type="EMBL" id="UYRW01006737">
    <property type="protein sequence ID" value="VDM94581.1"/>
    <property type="molecule type" value="Genomic_DNA"/>
</dbReference>
<comment type="subcellular location">
    <subcellularLocation>
        <location evidence="1">Nucleus</location>
    </subcellularLocation>
</comment>
<dbReference type="PANTHER" id="PTHR10953">
    <property type="entry name" value="UBIQUITIN-ACTIVATING ENZYME E1"/>
    <property type="match status" value="1"/>
</dbReference>
<dbReference type="WBParaSite" id="nOo.2.0.1.t10854-RA">
    <property type="protein sequence ID" value="nOo.2.0.1.t10854-RA"/>
    <property type="gene ID" value="nOo.2.0.1.g10854"/>
</dbReference>
<comment type="pathway">
    <text evidence="2">Protein modification; protein sumoylation.</text>
</comment>
<dbReference type="GO" id="GO:0005737">
    <property type="term" value="C:cytoplasm"/>
    <property type="evidence" value="ECO:0007669"/>
    <property type="project" value="TreeGrafter"/>
</dbReference>
<dbReference type="Gene3D" id="3.40.50.12550">
    <property type="entry name" value="Ubiquitin-activating enzyme E1, inactive adenylation domain, subdomain 2"/>
    <property type="match status" value="1"/>
</dbReference>
<reference evidence="12 13" key="2">
    <citation type="submission" date="2018-08" db="EMBL/GenBank/DDBJ databases">
        <authorList>
            <person name="Laetsch R D."/>
            <person name="Stevens L."/>
            <person name="Kumar S."/>
            <person name="Blaxter L. M."/>
        </authorList>
    </citation>
    <scope>NUCLEOTIDE SEQUENCE [LARGE SCALE GENOMIC DNA]</scope>
</reference>
<keyword evidence="6" id="KW-0833">Ubl conjugation pathway</keyword>
<dbReference type="Pfam" id="PF00899">
    <property type="entry name" value="ThiF"/>
    <property type="match status" value="1"/>
</dbReference>
<dbReference type="STRING" id="42157.A0A182ERT6"/>
<protein>
    <recommendedName>
        <fullName evidence="9">SUMO-activating enzyme subunit 1</fullName>
    </recommendedName>
    <alternativeName>
        <fullName evidence="10">Ubiquitin-like 1-activating enzyme E1A</fullName>
    </alternativeName>
</protein>
<gene>
    <name evidence="12" type="ORF">NOO_LOCUS10854</name>
</gene>
<dbReference type="InterPro" id="IPR042449">
    <property type="entry name" value="Ub-E1_IAD_1"/>
</dbReference>
<dbReference type="FunFam" id="2.40.30.180:FF:000001">
    <property type="entry name" value="ubiquitin-like modifier-activating enzyme 1"/>
    <property type="match status" value="1"/>
</dbReference>
<evidence type="ECO:0000313" key="14">
    <source>
        <dbReference type="WBParaSite" id="nOo.2.0.1.t10854-RA"/>
    </source>
</evidence>
<comment type="similarity">
    <text evidence="4">Belongs to the ubiquitin-activating E1 family.</text>
</comment>
<dbReference type="InterPro" id="IPR000594">
    <property type="entry name" value="ThiF_NAD_FAD-bd"/>
</dbReference>
<evidence type="ECO:0000256" key="9">
    <source>
        <dbReference type="ARBA" id="ARBA00044187"/>
    </source>
</evidence>
<keyword evidence="7" id="KW-0539">Nucleus</keyword>
<evidence type="ECO:0000256" key="5">
    <source>
        <dbReference type="ARBA" id="ARBA00022598"/>
    </source>
</evidence>
<feature type="domain" description="THIF-type NAD/FAD binding fold" evidence="11">
    <location>
        <begin position="33"/>
        <end position="395"/>
    </location>
</feature>
<evidence type="ECO:0000256" key="1">
    <source>
        <dbReference type="ARBA" id="ARBA00004123"/>
    </source>
</evidence>
<dbReference type="GO" id="GO:0031510">
    <property type="term" value="C:SUMO activating enzyme complex"/>
    <property type="evidence" value="ECO:0007669"/>
    <property type="project" value="TreeGrafter"/>
</dbReference>
<dbReference type="Gene3D" id="3.50.50.80">
    <property type="entry name" value="Ubiquitin-activating enzyme E1, inactive adenylation domain, subdomain 1"/>
    <property type="match status" value="1"/>
</dbReference>
<keyword evidence="13" id="KW-1185">Reference proteome</keyword>
<dbReference type="SUPFAM" id="SSF69572">
    <property type="entry name" value="Activating enzymes of the ubiquitin-like proteins"/>
    <property type="match status" value="1"/>
</dbReference>
<name>A0A182ERT6_ONCOC</name>
<dbReference type="GO" id="GO:0019948">
    <property type="term" value="F:SUMO activating enzyme activity"/>
    <property type="evidence" value="ECO:0007669"/>
    <property type="project" value="TreeGrafter"/>
</dbReference>
<evidence type="ECO:0000256" key="4">
    <source>
        <dbReference type="ARBA" id="ARBA00005673"/>
    </source>
</evidence>
<evidence type="ECO:0000256" key="2">
    <source>
        <dbReference type="ARBA" id="ARBA00004718"/>
    </source>
</evidence>
<evidence type="ECO:0000256" key="6">
    <source>
        <dbReference type="ARBA" id="ARBA00022786"/>
    </source>
</evidence>
<proteinExistence type="inferred from homology"/>
<dbReference type="InterPro" id="IPR000011">
    <property type="entry name" value="UBQ/SUMO-activ_enz_E1-like"/>
</dbReference>
<evidence type="ECO:0000256" key="10">
    <source>
        <dbReference type="ARBA" id="ARBA00044354"/>
    </source>
</evidence>
<evidence type="ECO:0000256" key="8">
    <source>
        <dbReference type="ARBA" id="ARBA00026003"/>
    </source>
</evidence>
<dbReference type="InterPro" id="IPR045886">
    <property type="entry name" value="ThiF/MoeB/HesA"/>
</dbReference>
<dbReference type="GO" id="GO:0016925">
    <property type="term" value="P:protein sumoylation"/>
    <property type="evidence" value="ECO:0007669"/>
    <property type="project" value="TreeGrafter"/>
</dbReference>
<evidence type="ECO:0000313" key="13">
    <source>
        <dbReference type="Proteomes" id="UP000271087"/>
    </source>
</evidence>
<organism evidence="14">
    <name type="scientific">Onchocerca ochengi</name>
    <name type="common">Filarial nematode worm</name>
    <dbReference type="NCBI Taxonomy" id="42157"/>
    <lineage>
        <taxon>Eukaryota</taxon>
        <taxon>Metazoa</taxon>
        <taxon>Ecdysozoa</taxon>
        <taxon>Nematoda</taxon>
        <taxon>Chromadorea</taxon>
        <taxon>Rhabditida</taxon>
        <taxon>Spirurina</taxon>
        <taxon>Spiruromorpha</taxon>
        <taxon>Filarioidea</taxon>
        <taxon>Onchocercidae</taxon>
        <taxon>Onchocerca</taxon>
    </lineage>
</organism>
<evidence type="ECO:0000259" key="11">
    <source>
        <dbReference type="Pfam" id="PF00899"/>
    </source>
</evidence>
<dbReference type="Gene3D" id="2.40.30.180">
    <property type="entry name" value="Ubiquitin-activating enzyme E1, FCCH domain"/>
    <property type="match status" value="1"/>
</dbReference>
<dbReference type="PANTHER" id="PTHR10953:SF162">
    <property type="entry name" value="SUMO-ACTIVATING ENZYME SUBUNIT 1"/>
    <property type="match status" value="1"/>
</dbReference>
<keyword evidence="5" id="KW-0436">Ligase</keyword>
<dbReference type="AlphaFoldDB" id="A0A182ERT6"/>
<dbReference type="InterPro" id="IPR042302">
    <property type="entry name" value="E1_FCCH_sf"/>
</dbReference>
<dbReference type="PRINTS" id="PR01849">
    <property type="entry name" value="UBIQUITINACT"/>
</dbReference>
<accession>A0A182ERT6</accession>
<evidence type="ECO:0000256" key="7">
    <source>
        <dbReference type="ARBA" id="ARBA00023242"/>
    </source>
</evidence>
<dbReference type="InterPro" id="IPR035985">
    <property type="entry name" value="Ubiquitin-activating_enz"/>
</dbReference>
<evidence type="ECO:0000313" key="12">
    <source>
        <dbReference type="EMBL" id="VDM94581.1"/>
    </source>
</evidence>
<comment type="subunit">
    <text evidence="8">Heterodimer of SAE1 and UBA2/SAE2. The heterodimer corresponds to the two domains that are encoded on a single polypeptide chain in ubiquitin-activating enzyme E1. Interacts with UBE2I.</text>
</comment>
<reference evidence="14" key="1">
    <citation type="submission" date="2016-06" db="UniProtKB">
        <authorList>
            <consortium name="WormBaseParasite"/>
        </authorList>
    </citation>
    <scope>IDENTIFICATION</scope>
</reference>
<dbReference type="FunFam" id="3.50.50.80:FF:000001">
    <property type="entry name" value="ubiquitin-like modifier-activating enzyme 1"/>
    <property type="match status" value="1"/>
</dbReference>
<evidence type="ECO:0000256" key="3">
    <source>
        <dbReference type="ARBA" id="ARBA00004906"/>
    </source>
</evidence>
<dbReference type="OrthoDB" id="10252231at2759"/>
<sequence>SQIDSAIESAKMVVNSENGMTDNSDAVLDKNLYSRQIYALGESAMMHLRKASVLISGIGSVGVEIAKNLILGGIRQVTIHDIRDAKWLDLSAQFYLKESDIGRNRAEASFERLAELNDSVTCHLSMEPLTEDFVKKFDLTVLTDAPLSMQLMVNDWTRKHNRRFITADARGLFGFIFVDVGAQFEVNDPNGERCKELLIEHIDAETGDVTTLDNVMHGLEDGDYVTFSEVKGMIELNGIKPLEITVKKPDVFNIGKVAAKFSPYVEGGRFTQVKVPSSVSHKSLKESLNEPSIVMWDFAKFDNPPQLHALWQALYAFETKHGRSPMPRNKEDVDLLKTELPPSVEPNEKLLRIFSYQACGNLAPIASIVGGIAAQEAMKVITHHMTPLKQFLYIDCVEALPGDWSPFDNDKLTANDCKMVSFNFT</sequence>